<feature type="compositionally biased region" description="Polar residues" evidence="1">
    <location>
        <begin position="141"/>
        <end position="150"/>
    </location>
</feature>
<feature type="compositionally biased region" description="Polar residues" evidence="1">
    <location>
        <begin position="41"/>
        <end position="59"/>
    </location>
</feature>
<dbReference type="AlphaFoldDB" id="A0A427XJU5"/>
<feature type="compositionally biased region" description="Low complexity" evidence="1">
    <location>
        <begin position="183"/>
        <end position="197"/>
    </location>
</feature>
<proteinExistence type="predicted"/>
<feature type="compositionally biased region" description="Pro residues" evidence="1">
    <location>
        <begin position="63"/>
        <end position="72"/>
    </location>
</feature>
<feature type="region of interest" description="Disordered" evidence="1">
    <location>
        <begin position="368"/>
        <end position="397"/>
    </location>
</feature>
<gene>
    <name evidence="2" type="ORF">EHS24_001955</name>
</gene>
<reference evidence="2 3" key="1">
    <citation type="submission" date="2018-11" db="EMBL/GenBank/DDBJ databases">
        <title>Genome sequence of Apiotrichum porosum DSM 27194.</title>
        <authorList>
            <person name="Aliyu H."/>
            <person name="Gorte O."/>
            <person name="Ochsenreither K."/>
        </authorList>
    </citation>
    <scope>NUCLEOTIDE SEQUENCE [LARGE SCALE GENOMIC DNA]</scope>
    <source>
        <strain evidence="2 3">DSM 27194</strain>
    </source>
</reference>
<dbReference type="EMBL" id="RSCE01000011">
    <property type="protein sequence ID" value="RSH79027.1"/>
    <property type="molecule type" value="Genomic_DNA"/>
</dbReference>
<feature type="compositionally biased region" description="Basic and acidic residues" evidence="1">
    <location>
        <begin position="369"/>
        <end position="379"/>
    </location>
</feature>
<feature type="region of interest" description="Disordered" evidence="1">
    <location>
        <begin position="1"/>
        <end position="235"/>
    </location>
</feature>
<dbReference type="GeneID" id="39586498"/>
<keyword evidence="3" id="KW-1185">Reference proteome</keyword>
<feature type="compositionally biased region" description="Low complexity" evidence="1">
    <location>
        <begin position="95"/>
        <end position="104"/>
    </location>
</feature>
<sequence length="397" mass="43384">MADLVAPSRSKRARSPSPAYGGDTLASPLEVLLKRRRRGEWTTSSGNAASTSRTSNGGSSMFVPPPPPPVWRPDPYSHHQHTSRNIEEGDDDAHASSSQAATSSPLRRRDDDDDMAESSTAWMRRAGVERRRQRAWEYLQNPATSSNVPNTASAPTTTAATHTQSHSQPETQMQMHMQMQIESSPAARYARARSASALHQPAQTPEPAATHPANMSSSPVRHRPPSSTPFRGDDEWTEDERMREWGAEYAAQNALLYSLHRARVDGGPLTSDPPTPASQVYNTHTTPQSNPYGLVPTPYRYAQRTPLATPGLVSSPYESSPVPFSPAIVPPPAGPVPSPATHDHEAVRVGYEETNRLLAALNVARLRRHGADSHEHDAADNGPGQQHAPMDEMDEHW</sequence>
<dbReference type="OrthoDB" id="2574664at2759"/>
<organism evidence="2 3">
    <name type="scientific">Apiotrichum porosum</name>
    <dbReference type="NCBI Taxonomy" id="105984"/>
    <lineage>
        <taxon>Eukaryota</taxon>
        <taxon>Fungi</taxon>
        <taxon>Dikarya</taxon>
        <taxon>Basidiomycota</taxon>
        <taxon>Agaricomycotina</taxon>
        <taxon>Tremellomycetes</taxon>
        <taxon>Trichosporonales</taxon>
        <taxon>Trichosporonaceae</taxon>
        <taxon>Apiotrichum</taxon>
    </lineage>
</organism>
<evidence type="ECO:0000256" key="1">
    <source>
        <dbReference type="SAM" id="MobiDB-lite"/>
    </source>
</evidence>
<feature type="compositionally biased region" description="Polar residues" evidence="1">
    <location>
        <begin position="169"/>
        <end position="182"/>
    </location>
</feature>
<protein>
    <submittedName>
        <fullName evidence="2">Uncharacterized protein</fullName>
    </submittedName>
</protein>
<name>A0A427XJU5_9TREE</name>
<dbReference type="Proteomes" id="UP000279236">
    <property type="component" value="Unassembled WGS sequence"/>
</dbReference>
<accession>A0A427XJU5</accession>
<evidence type="ECO:0000313" key="3">
    <source>
        <dbReference type="Proteomes" id="UP000279236"/>
    </source>
</evidence>
<evidence type="ECO:0000313" key="2">
    <source>
        <dbReference type="EMBL" id="RSH79027.1"/>
    </source>
</evidence>
<feature type="compositionally biased region" description="Low complexity" evidence="1">
    <location>
        <begin position="151"/>
        <end position="168"/>
    </location>
</feature>
<dbReference type="RefSeq" id="XP_028474174.1">
    <property type="nucleotide sequence ID" value="XM_028617711.1"/>
</dbReference>
<comment type="caution">
    <text evidence="2">The sequence shown here is derived from an EMBL/GenBank/DDBJ whole genome shotgun (WGS) entry which is preliminary data.</text>
</comment>